<dbReference type="Gene3D" id="1.20.930.10">
    <property type="entry name" value="Conserved domain common to transcription factors TFIIS, elongin A, CRSP70"/>
    <property type="match status" value="1"/>
</dbReference>
<dbReference type="InterPro" id="IPR036575">
    <property type="entry name" value="TFIIS_cen_dom_sf"/>
</dbReference>
<evidence type="ECO:0008006" key="8">
    <source>
        <dbReference type="Google" id="ProtNLM"/>
    </source>
</evidence>
<dbReference type="Pfam" id="PF08711">
    <property type="entry name" value="Med26"/>
    <property type="match status" value="1"/>
</dbReference>
<feature type="domain" description="TFIIS N-terminal" evidence="4">
    <location>
        <begin position="60"/>
        <end position="135"/>
    </location>
</feature>
<dbReference type="Pfam" id="PF07500">
    <property type="entry name" value="TFIIS_M"/>
    <property type="match status" value="1"/>
</dbReference>
<comment type="caution">
    <text evidence="6">The sequence shown here is derived from an EMBL/GenBank/DDBJ whole genome shotgun (WGS) entry which is preliminary data.</text>
</comment>
<dbReference type="PROSITE" id="PS51319">
    <property type="entry name" value="TFIIS_N"/>
    <property type="match status" value="1"/>
</dbReference>
<evidence type="ECO:0000313" key="6">
    <source>
        <dbReference type="EMBL" id="CAH3192695.1"/>
    </source>
</evidence>
<dbReference type="InterPro" id="IPR003618">
    <property type="entry name" value="TFIIS_cen_dom"/>
</dbReference>
<evidence type="ECO:0000256" key="3">
    <source>
        <dbReference type="PROSITE-ProRule" id="PRU00649"/>
    </source>
</evidence>
<dbReference type="PROSITE" id="PS51321">
    <property type="entry name" value="TFIIS_CENTRAL"/>
    <property type="match status" value="1"/>
</dbReference>
<dbReference type="SUPFAM" id="SSF47676">
    <property type="entry name" value="Conserved domain common to transcription factors TFIIS, elongin A, CRSP70"/>
    <property type="match status" value="1"/>
</dbReference>
<dbReference type="InterPro" id="IPR003617">
    <property type="entry name" value="TFIIS/CRSP70_N_sub"/>
</dbReference>
<dbReference type="Proteomes" id="UP001159427">
    <property type="component" value="Unassembled WGS sequence"/>
</dbReference>
<dbReference type="PANTHER" id="PTHR11477:SF14">
    <property type="entry name" value="TRANSCRIPTION ELONGATION FACTOR A N-TERMINAL AND CENTRAL DOMAIN-CONTAINING PROTEIN 2"/>
    <property type="match status" value="1"/>
</dbReference>
<evidence type="ECO:0000256" key="2">
    <source>
        <dbReference type="ARBA" id="ARBA00023242"/>
    </source>
</evidence>
<sequence length="234" mass="26994">EWENGEKTGSDRVKRQFSNAMDKFVIRTKRSPRPECTSSAKVDNKKQSTIESLASVVVVEEIHRLKCELESDVSTPEAILSALKKLGTKNLSKDVLLSTKIGHTVNRLRRQGSSEEIREQAKLVFRRWRGFIKELEREKPIIEVHCDKKTEVVRGKARKLLADALQMTITENLPELIERTVFHKFGRLINNNYKRKMRSLVFTLKHRDAIRNRVLSGEITVEKFVNSSPDQLLT</sequence>
<evidence type="ECO:0000259" key="5">
    <source>
        <dbReference type="PROSITE" id="PS51321"/>
    </source>
</evidence>
<gene>
    <name evidence="6" type="ORF">PEVE_00024391</name>
</gene>
<dbReference type="PANTHER" id="PTHR11477">
    <property type="entry name" value="TRANSCRIPTION FACTOR S-II ZINC FINGER DOMAIN-CONTAINING PROTEIN"/>
    <property type="match status" value="1"/>
</dbReference>
<dbReference type="InterPro" id="IPR035441">
    <property type="entry name" value="TFIIS/LEDGF_dom_sf"/>
</dbReference>
<feature type="domain" description="TFIIS central" evidence="5">
    <location>
        <begin position="153"/>
        <end position="234"/>
    </location>
</feature>
<evidence type="ECO:0000256" key="1">
    <source>
        <dbReference type="ARBA" id="ARBA00004123"/>
    </source>
</evidence>
<organism evidence="6 7">
    <name type="scientific">Porites evermanni</name>
    <dbReference type="NCBI Taxonomy" id="104178"/>
    <lineage>
        <taxon>Eukaryota</taxon>
        <taxon>Metazoa</taxon>
        <taxon>Cnidaria</taxon>
        <taxon>Anthozoa</taxon>
        <taxon>Hexacorallia</taxon>
        <taxon>Scleractinia</taxon>
        <taxon>Fungiina</taxon>
        <taxon>Poritidae</taxon>
        <taxon>Porites</taxon>
    </lineage>
</organism>
<name>A0ABN8SP90_9CNID</name>
<dbReference type="InterPro" id="IPR017923">
    <property type="entry name" value="TFIIS_N"/>
</dbReference>
<accession>A0ABN8SP90</accession>
<comment type="subcellular location">
    <subcellularLocation>
        <location evidence="1 3">Nucleus</location>
    </subcellularLocation>
</comment>
<keyword evidence="2 3" id="KW-0539">Nucleus</keyword>
<dbReference type="SMART" id="SM00509">
    <property type="entry name" value="TFS2N"/>
    <property type="match status" value="1"/>
</dbReference>
<evidence type="ECO:0000313" key="7">
    <source>
        <dbReference type="Proteomes" id="UP001159427"/>
    </source>
</evidence>
<proteinExistence type="predicted"/>
<protein>
    <recommendedName>
        <fullName evidence="8">Transcription elongation factor A N-terminal and central domain containing 2</fullName>
    </recommendedName>
</protein>
<dbReference type="EMBL" id="CALNXI010003261">
    <property type="protein sequence ID" value="CAH3192695.1"/>
    <property type="molecule type" value="Genomic_DNA"/>
</dbReference>
<keyword evidence="7" id="KW-1185">Reference proteome</keyword>
<feature type="non-terminal residue" evidence="6">
    <location>
        <position position="1"/>
    </location>
</feature>
<evidence type="ECO:0000259" key="4">
    <source>
        <dbReference type="PROSITE" id="PS51319"/>
    </source>
</evidence>
<dbReference type="SUPFAM" id="SSF46942">
    <property type="entry name" value="Elongation factor TFIIS domain 2"/>
    <property type="match status" value="1"/>
</dbReference>
<dbReference type="Gene3D" id="1.10.472.30">
    <property type="entry name" value="Transcription elongation factor S-II, central domain"/>
    <property type="match status" value="1"/>
</dbReference>
<reference evidence="6 7" key="1">
    <citation type="submission" date="2022-05" db="EMBL/GenBank/DDBJ databases">
        <authorList>
            <consortium name="Genoscope - CEA"/>
            <person name="William W."/>
        </authorList>
    </citation>
    <scope>NUCLEOTIDE SEQUENCE [LARGE SCALE GENOMIC DNA]</scope>
</reference>